<keyword evidence="1" id="KW-0175">Coiled coil</keyword>
<evidence type="ECO:0000313" key="2">
    <source>
        <dbReference type="EMBL" id="KKL67087.1"/>
    </source>
</evidence>
<evidence type="ECO:0000256" key="1">
    <source>
        <dbReference type="SAM" id="Coils"/>
    </source>
</evidence>
<feature type="non-terminal residue" evidence="2">
    <location>
        <position position="1"/>
    </location>
</feature>
<sequence>DLDRQFATGEFKAQPVKIKRKKVSKELNDLQIELAEQRSKMRQMVEDSRPWNNLQRFQTVTAEFKAIAATMDMSFAFRQNLWQMFAHPIRNFEPFARAMQAFFSEHSAQSIANSLRNSANAQLYELYGISIMDASSQDAQNRSEVFRGQWIENLKIPGIVPVIGGKQTPIGWVMSASSRHSVAIGNLVRASAFDYFLINNPNATQFELEAISDYINKSTGLGVIKGTGPIIETLKEVMFSPKFAASRFQTPWTIVKYWKMPRVRKQIAGDMTRMLSTGGLILMLASLMGAETEWRDVDSPDWMKIRIDNTRYDIFDGFTAPFRLIARIIKGSFELAEGDFRFYETIGRFASYKVAPFYSFIATFLTNKTVVGEERTKLETLLRAPIPIFAQSVYDAAQDSKEAVIGTVPAEWFGAGASTYRDSYTAAKRRRDNFRSRGWHREADAVVREFNKYVKKGERRLPMQ</sequence>
<feature type="coiled-coil region" evidence="1">
    <location>
        <begin position="20"/>
        <end position="47"/>
    </location>
</feature>
<accession>A0A0F9GVD6</accession>
<evidence type="ECO:0008006" key="3">
    <source>
        <dbReference type="Google" id="ProtNLM"/>
    </source>
</evidence>
<proteinExistence type="predicted"/>
<reference evidence="2" key="1">
    <citation type="journal article" date="2015" name="Nature">
        <title>Complex archaea that bridge the gap between prokaryotes and eukaryotes.</title>
        <authorList>
            <person name="Spang A."/>
            <person name="Saw J.H."/>
            <person name="Jorgensen S.L."/>
            <person name="Zaremba-Niedzwiedzka K."/>
            <person name="Martijn J."/>
            <person name="Lind A.E."/>
            <person name="van Eijk R."/>
            <person name="Schleper C."/>
            <person name="Guy L."/>
            <person name="Ettema T.J."/>
        </authorList>
    </citation>
    <scope>NUCLEOTIDE SEQUENCE</scope>
</reference>
<protein>
    <recommendedName>
        <fullName evidence="3">Large polyvalent protein associated domain-containing protein</fullName>
    </recommendedName>
</protein>
<organism evidence="2">
    <name type="scientific">marine sediment metagenome</name>
    <dbReference type="NCBI Taxonomy" id="412755"/>
    <lineage>
        <taxon>unclassified sequences</taxon>
        <taxon>metagenomes</taxon>
        <taxon>ecological metagenomes</taxon>
    </lineage>
</organism>
<name>A0A0F9GVD6_9ZZZZ</name>
<dbReference type="AlphaFoldDB" id="A0A0F9GVD6"/>
<comment type="caution">
    <text evidence="2">The sequence shown here is derived from an EMBL/GenBank/DDBJ whole genome shotgun (WGS) entry which is preliminary data.</text>
</comment>
<dbReference type="EMBL" id="LAZR01026990">
    <property type="protein sequence ID" value="KKL67087.1"/>
    <property type="molecule type" value="Genomic_DNA"/>
</dbReference>
<gene>
    <name evidence="2" type="ORF">LCGC14_2138500</name>
</gene>